<name>A0A6N8DWQ3_RHOAC</name>
<evidence type="ECO:0000313" key="2">
    <source>
        <dbReference type="EMBL" id="MTV33294.1"/>
    </source>
</evidence>
<reference evidence="2 3" key="1">
    <citation type="submission" date="2019-11" db="EMBL/GenBank/DDBJ databases">
        <title>Whole-genome sequence of a Rhodoblastus acidophilus DSM 142.</title>
        <authorList>
            <person name="Kyndt J.A."/>
            <person name="Meyer T.E."/>
        </authorList>
    </citation>
    <scope>NUCLEOTIDE SEQUENCE [LARGE SCALE GENOMIC DNA]</scope>
    <source>
        <strain evidence="2 3">DSM 142</strain>
    </source>
</reference>
<dbReference type="AlphaFoldDB" id="A0A6N8DWQ3"/>
<dbReference type="EMBL" id="WNKS01000033">
    <property type="protein sequence ID" value="MTV33294.1"/>
    <property type="molecule type" value="Genomic_DNA"/>
</dbReference>
<organism evidence="2 3">
    <name type="scientific">Rhodoblastus acidophilus</name>
    <name type="common">Rhodopseudomonas acidophila</name>
    <dbReference type="NCBI Taxonomy" id="1074"/>
    <lineage>
        <taxon>Bacteria</taxon>
        <taxon>Pseudomonadati</taxon>
        <taxon>Pseudomonadota</taxon>
        <taxon>Alphaproteobacteria</taxon>
        <taxon>Hyphomicrobiales</taxon>
        <taxon>Rhodoblastaceae</taxon>
        <taxon>Rhodoblastus</taxon>
    </lineage>
</organism>
<evidence type="ECO:0000313" key="3">
    <source>
        <dbReference type="Proteomes" id="UP000439113"/>
    </source>
</evidence>
<feature type="compositionally biased region" description="Basic and acidic residues" evidence="1">
    <location>
        <begin position="59"/>
        <end position="77"/>
    </location>
</feature>
<feature type="compositionally biased region" description="Basic and acidic residues" evidence="1">
    <location>
        <begin position="22"/>
        <end position="39"/>
    </location>
</feature>
<comment type="caution">
    <text evidence="2">The sequence shown here is derived from an EMBL/GenBank/DDBJ whole genome shotgun (WGS) entry which is preliminary data.</text>
</comment>
<proteinExistence type="predicted"/>
<feature type="compositionally biased region" description="Polar residues" evidence="1">
    <location>
        <begin position="79"/>
        <end position="88"/>
    </location>
</feature>
<dbReference type="Proteomes" id="UP000439113">
    <property type="component" value="Unassembled WGS sequence"/>
</dbReference>
<feature type="region of interest" description="Disordered" evidence="1">
    <location>
        <begin position="1"/>
        <end position="88"/>
    </location>
</feature>
<evidence type="ECO:0000256" key="1">
    <source>
        <dbReference type="SAM" id="MobiDB-lite"/>
    </source>
</evidence>
<gene>
    <name evidence="2" type="ORF">GJ654_20155</name>
</gene>
<accession>A0A6N8DWQ3</accession>
<protein>
    <submittedName>
        <fullName evidence="2">Uncharacterized protein</fullName>
    </submittedName>
</protein>
<sequence length="88" mass="9460">MTPTTAAVTADDRCCQNDQGEGDVKKEDCDERGAGESDRNPGLQGLARDPMKGVNDNGQHSRPEAEEQRNDGTERTRKTSPSDTPCPG</sequence>